<name>A0A9Y1BIV0_9ARCH</name>
<dbReference type="InterPro" id="IPR032466">
    <property type="entry name" value="Metal_Hydrolase"/>
</dbReference>
<keyword evidence="1" id="KW-0378">Hydrolase</keyword>
<feature type="domain" description="Amidohydrolase-related" evidence="2">
    <location>
        <begin position="58"/>
        <end position="416"/>
    </location>
</feature>
<dbReference type="InterPro" id="IPR006680">
    <property type="entry name" value="Amidohydro-rel"/>
</dbReference>
<organism evidence="3">
    <name type="scientific">Candidatus Heimdallarchaeum aukensis</name>
    <dbReference type="NCBI Taxonomy" id="2876573"/>
    <lineage>
        <taxon>Archaea</taxon>
        <taxon>Promethearchaeati</taxon>
        <taxon>Candidatus Heimdallarchaeota</taxon>
        <taxon>Candidatus Heimdallarchaeia (ex Rinke et al. 2021) (nom. nud.)</taxon>
        <taxon>Candidatus Heimdallarchaeales</taxon>
        <taxon>Candidatus Heimdallarchaeaceae</taxon>
        <taxon>Candidatus Heimdallarchaeum</taxon>
    </lineage>
</organism>
<evidence type="ECO:0000313" key="3">
    <source>
        <dbReference type="EMBL" id="UJG39878.1"/>
    </source>
</evidence>
<reference evidence="3" key="1">
    <citation type="journal article" date="2022" name="Nat. Microbiol.">
        <title>Unique mobile elements and scalable gene flow at the prokaryote-eukaryote boundary revealed by circularized Asgard archaea genomes.</title>
        <authorList>
            <person name="Wu F."/>
            <person name="Speth D.R."/>
            <person name="Philosof A."/>
            <person name="Cremiere A."/>
            <person name="Narayanan A."/>
            <person name="Barco R.A."/>
            <person name="Connon S.A."/>
            <person name="Amend J.P."/>
            <person name="Antoshechkin I.A."/>
            <person name="Orphan V.J."/>
        </authorList>
    </citation>
    <scope>NUCLEOTIDE SEQUENCE</scope>
    <source>
        <strain evidence="3">PM71</strain>
    </source>
</reference>
<dbReference type="SUPFAM" id="SSF51556">
    <property type="entry name" value="Metallo-dependent hydrolases"/>
    <property type="match status" value="1"/>
</dbReference>
<dbReference type="Pfam" id="PF01979">
    <property type="entry name" value="Amidohydro_1"/>
    <property type="match status" value="1"/>
</dbReference>
<dbReference type="Proteomes" id="UP001201020">
    <property type="component" value="Chromosome"/>
</dbReference>
<protein>
    <submittedName>
        <fullName evidence="3">Amidohydrolase family protein</fullName>
    </submittedName>
</protein>
<dbReference type="PANTHER" id="PTHR43794">
    <property type="entry name" value="AMINOHYDROLASE SSNA-RELATED"/>
    <property type="match status" value="1"/>
</dbReference>
<dbReference type="SUPFAM" id="SSF51338">
    <property type="entry name" value="Composite domain of metallo-dependent hydrolases"/>
    <property type="match status" value="1"/>
</dbReference>
<dbReference type="InterPro" id="IPR011059">
    <property type="entry name" value="Metal-dep_hydrolase_composite"/>
</dbReference>
<dbReference type="GO" id="GO:0016810">
    <property type="term" value="F:hydrolase activity, acting on carbon-nitrogen (but not peptide) bonds"/>
    <property type="evidence" value="ECO:0007669"/>
    <property type="project" value="InterPro"/>
</dbReference>
<proteinExistence type="predicted"/>
<accession>A0A9Y1BIV0</accession>
<dbReference type="InterPro" id="IPR050287">
    <property type="entry name" value="MTA/SAH_deaminase"/>
</dbReference>
<dbReference type="CDD" id="cd01298">
    <property type="entry name" value="ATZ_TRZ_like"/>
    <property type="match status" value="1"/>
</dbReference>
<dbReference type="EMBL" id="CP084166">
    <property type="protein sequence ID" value="UJG39878.1"/>
    <property type="molecule type" value="Genomic_DNA"/>
</dbReference>
<dbReference type="AlphaFoldDB" id="A0A9Y1BIV0"/>
<evidence type="ECO:0000259" key="2">
    <source>
        <dbReference type="Pfam" id="PF01979"/>
    </source>
</evidence>
<dbReference type="Gene3D" id="2.30.40.10">
    <property type="entry name" value="Urease, subunit C, domain 1"/>
    <property type="match status" value="1"/>
</dbReference>
<evidence type="ECO:0000256" key="1">
    <source>
        <dbReference type="ARBA" id="ARBA00022801"/>
    </source>
</evidence>
<gene>
    <name evidence="3" type="ORF">K9W45_08445</name>
</gene>
<sequence>MKGIIIEADYVVTCNSTDEVVKDGAVYVEGNKIKAVGKRDTIANYYPSSRIISGKNKILLPGLVNTHSHSVQTLLRGKAEDLSLIDWLQKVILPGERSFSADNVYTSCALGFAEMIRTGTTTCNDMLTAHHSEEGIRAAIDIGIRARIGKMLMDVDINNKKEKLEKTYDIIAEVTDHIKKYHNSQNGRIKYSLNLRFLLNNSTELIAEVVKLQQEYNDILIHTHASENKNESKLVTQQFGKSYIRALNELNVLGENTILAHAIWLDEEEYKLIKESGTKISHNPSSNSKLASGIADISKFQELGIIVGLATDGAPCNNNLDMFREIRLASFLQRLKYLNEKKLPAKSVLKMATIEGAKALHMDKEIGSIEIGKKADLILLDISDVNAIPLYDPITHIVYSASGKDIVLTMIDGRIVYENGVFHTIDIEKLKDKTEQYLKS</sequence>
<dbReference type="Gene3D" id="3.20.20.140">
    <property type="entry name" value="Metal-dependent hydrolases"/>
    <property type="match status" value="1"/>
</dbReference>
<dbReference type="PANTHER" id="PTHR43794:SF11">
    <property type="entry name" value="AMIDOHYDROLASE-RELATED DOMAIN-CONTAINING PROTEIN"/>
    <property type="match status" value="1"/>
</dbReference>